<dbReference type="InterPro" id="IPR051013">
    <property type="entry name" value="MBL_superfamily_lactonases"/>
</dbReference>
<evidence type="ECO:0000256" key="4">
    <source>
        <dbReference type="ARBA" id="ARBA00022801"/>
    </source>
</evidence>
<dbReference type="Gene3D" id="3.60.15.10">
    <property type="entry name" value="Ribonuclease Z/Hydroxyacylglutathione hydrolase-like"/>
    <property type="match status" value="1"/>
</dbReference>
<evidence type="ECO:0000256" key="5">
    <source>
        <dbReference type="ARBA" id="ARBA00022833"/>
    </source>
</evidence>
<keyword evidence="5" id="KW-0862">Zinc</keyword>
<dbReference type="GO" id="GO:0046872">
    <property type="term" value="F:metal ion binding"/>
    <property type="evidence" value="ECO:0007669"/>
    <property type="project" value="UniProtKB-KW"/>
</dbReference>
<evidence type="ECO:0000256" key="1">
    <source>
        <dbReference type="ARBA" id="ARBA00001947"/>
    </source>
</evidence>
<dbReference type="OrthoDB" id="10250730at2759"/>
<dbReference type="EMBL" id="JRHA01000004">
    <property type="protein sequence ID" value="PQK13537.1"/>
    <property type="molecule type" value="Genomic_DNA"/>
</dbReference>
<keyword evidence="3" id="KW-0479">Metal-binding</keyword>
<dbReference type="PANTHER" id="PTHR42978:SF2">
    <property type="entry name" value="102 KBASES UNSTABLE REGION: FROM 1 TO 119443"/>
    <property type="match status" value="1"/>
</dbReference>
<evidence type="ECO:0000256" key="3">
    <source>
        <dbReference type="ARBA" id="ARBA00022723"/>
    </source>
</evidence>
<evidence type="ECO:0000313" key="6">
    <source>
        <dbReference type="EMBL" id="PQK13537.1"/>
    </source>
</evidence>
<sequence>MADVFRYCTVRPVASLLHNSATRQPLYGEPIRTETLCSAATKSGASAAAKTSKYKLHGYPMDVLFGSQTTTMSSSTQKSLPETQNASSFVELHVFGSGLMEASASLTIDGHRGTTKFNSWRSLVIHKSSNIHLWFDMGVSHDLSQYPPEIQRNQHCVFKVQPAPNTILEDAKSVGVDPKTVQYLIPSHAHWDHVYPMGSSFPNAKFLCGPGTLKAAAKSWPDYPDSFFDGRIWNPEKAELPIEEIPTAKEAPAKWCRIGPFENGYDFFGDGSFWLMQAPGHFPGNLAALARTKNRNGERRWVVLGGDCMHCYDLVHYPEAPFGKGISVTESGTLHEDEPAARETIRKIASLRKVYDGELFVWPAHVDCLEGIWEFDV</sequence>
<dbReference type="InterPro" id="IPR036866">
    <property type="entry name" value="RibonucZ/Hydroxyglut_hydro"/>
</dbReference>
<comment type="cofactor">
    <cofactor evidence="1">
        <name>Zn(2+)</name>
        <dbReference type="ChEBI" id="CHEBI:29105"/>
    </cofactor>
</comment>
<dbReference type="SUPFAM" id="SSF56281">
    <property type="entry name" value="Metallo-hydrolase/oxidoreductase"/>
    <property type="match status" value="1"/>
</dbReference>
<dbReference type="PANTHER" id="PTHR42978">
    <property type="entry name" value="QUORUM-QUENCHING LACTONASE YTNP-RELATED-RELATED"/>
    <property type="match status" value="1"/>
</dbReference>
<organism evidence="6 7">
    <name type="scientific">Beauveria bassiana</name>
    <name type="common">White muscardine disease fungus</name>
    <name type="synonym">Tritirachium shiotae</name>
    <dbReference type="NCBI Taxonomy" id="176275"/>
    <lineage>
        <taxon>Eukaryota</taxon>
        <taxon>Fungi</taxon>
        <taxon>Dikarya</taxon>
        <taxon>Ascomycota</taxon>
        <taxon>Pezizomycotina</taxon>
        <taxon>Sordariomycetes</taxon>
        <taxon>Hypocreomycetidae</taxon>
        <taxon>Hypocreales</taxon>
        <taxon>Cordycipitaceae</taxon>
        <taxon>Beauveria</taxon>
    </lineage>
</organism>
<accession>A0A2S7YBQ3</accession>
<dbReference type="Proteomes" id="UP000237441">
    <property type="component" value="Unassembled WGS sequence"/>
</dbReference>
<protein>
    <recommendedName>
        <fullName evidence="8">Metallo-beta-lactamase domain-containing protein</fullName>
    </recommendedName>
</protein>
<comment type="caution">
    <text evidence="6">The sequence shown here is derived from an EMBL/GenBank/DDBJ whole genome shotgun (WGS) entry which is preliminary data.</text>
</comment>
<proteinExistence type="inferred from homology"/>
<evidence type="ECO:0008006" key="8">
    <source>
        <dbReference type="Google" id="ProtNLM"/>
    </source>
</evidence>
<dbReference type="AlphaFoldDB" id="A0A2S7YBQ3"/>
<dbReference type="CDD" id="cd07730">
    <property type="entry name" value="metallo-hydrolase-like_MBL-fold"/>
    <property type="match status" value="1"/>
</dbReference>
<evidence type="ECO:0000256" key="2">
    <source>
        <dbReference type="ARBA" id="ARBA00007749"/>
    </source>
</evidence>
<reference evidence="6 7" key="1">
    <citation type="submission" date="2016-07" db="EMBL/GenBank/DDBJ databases">
        <title>Comparative genomics of the entomopathogenic fungus Beauveria bassiana.</title>
        <authorList>
            <person name="Valero Jimenez C.A."/>
            <person name="Zwaan B.J."/>
            <person name="Van Kan J.A."/>
            <person name="Takken W."/>
            <person name="Debets A.J."/>
            <person name="Schoustra S.E."/>
            <person name="Koenraadt C.J."/>
        </authorList>
    </citation>
    <scope>NUCLEOTIDE SEQUENCE [LARGE SCALE GENOMIC DNA]</scope>
    <source>
        <strain evidence="6 7">ARSEF 8028</strain>
    </source>
</reference>
<name>A0A2S7YBQ3_BEABA</name>
<evidence type="ECO:0000313" key="7">
    <source>
        <dbReference type="Proteomes" id="UP000237441"/>
    </source>
</evidence>
<gene>
    <name evidence="6" type="ORF">BB8028_0004g04680</name>
</gene>
<dbReference type="GO" id="GO:0016787">
    <property type="term" value="F:hydrolase activity"/>
    <property type="evidence" value="ECO:0007669"/>
    <property type="project" value="UniProtKB-KW"/>
</dbReference>
<keyword evidence="4" id="KW-0378">Hydrolase</keyword>
<comment type="similarity">
    <text evidence="2">Belongs to the metallo-beta-lactamase superfamily.</text>
</comment>